<protein>
    <submittedName>
        <fullName evidence="2">Uncharacterized protein</fullName>
    </submittedName>
</protein>
<sequence length="125" mass="12697">MSQTEHEQAGGGPTCDGQPGDGQPGDGQNGHERTGHGPTCEREAADESAADERPGDQHAVDAQPGPAPGAGHRSGPPELITDGVVELRKRGKLTAGRGGIGAEARLEAMARRAAERVAAECGRCA</sequence>
<dbReference type="EMBL" id="CP108264">
    <property type="protein sequence ID" value="WTU77261.1"/>
    <property type="molecule type" value="Genomic_DNA"/>
</dbReference>
<proteinExistence type="predicted"/>
<feature type="compositionally biased region" description="Gly residues" evidence="1">
    <location>
        <begin position="9"/>
        <end position="28"/>
    </location>
</feature>
<accession>A0AAU2JX91</accession>
<gene>
    <name evidence="2" type="ORF">OG327_30200</name>
</gene>
<feature type="region of interest" description="Disordered" evidence="1">
    <location>
        <begin position="1"/>
        <end position="82"/>
    </location>
</feature>
<evidence type="ECO:0000313" key="2">
    <source>
        <dbReference type="EMBL" id="WTU77261.1"/>
    </source>
</evidence>
<name>A0AAU2JX91_9ACTN</name>
<feature type="compositionally biased region" description="Basic and acidic residues" evidence="1">
    <location>
        <begin position="29"/>
        <end position="59"/>
    </location>
</feature>
<dbReference type="AlphaFoldDB" id="A0AAU2JX91"/>
<reference evidence="2" key="1">
    <citation type="submission" date="2022-10" db="EMBL/GenBank/DDBJ databases">
        <title>The complete genomes of actinobacterial strains from the NBC collection.</title>
        <authorList>
            <person name="Joergensen T.S."/>
            <person name="Alvarez Arevalo M."/>
            <person name="Sterndorff E.B."/>
            <person name="Faurdal D."/>
            <person name="Vuksanovic O."/>
            <person name="Mourched A.-S."/>
            <person name="Charusanti P."/>
            <person name="Shaw S."/>
            <person name="Blin K."/>
            <person name="Weber T."/>
        </authorList>
    </citation>
    <scope>NUCLEOTIDE SEQUENCE</scope>
    <source>
        <strain evidence="2">NBC_00049</strain>
    </source>
</reference>
<evidence type="ECO:0000256" key="1">
    <source>
        <dbReference type="SAM" id="MobiDB-lite"/>
    </source>
</evidence>
<organism evidence="2">
    <name type="scientific">Streptomyces sp. NBC_00049</name>
    <dbReference type="NCBI Taxonomy" id="2903617"/>
    <lineage>
        <taxon>Bacteria</taxon>
        <taxon>Bacillati</taxon>
        <taxon>Actinomycetota</taxon>
        <taxon>Actinomycetes</taxon>
        <taxon>Kitasatosporales</taxon>
        <taxon>Streptomycetaceae</taxon>
        <taxon>Streptomyces</taxon>
    </lineage>
</organism>